<accession>Q7UIY4</accession>
<feature type="region of interest" description="Disordered" evidence="1">
    <location>
        <begin position="1"/>
        <end position="20"/>
    </location>
</feature>
<sequence>MVRLKRSKTPPTIEECKTLEPSPTNQPLTCFLLHLQSYGSARTDAALLCQTRSGSKLLSRYAGMIGFHYVSRLGVSPGFALEPWLTPNGSHTR</sequence>
<dbReference type="HOGENOM" id="CLU_2397614_0_0_0"/>
<dbReference type="AlphaFoldDB" id="Q7UIY4"/>
<dbReference type="EMBL" id="BX294154">
    <property type="protein sequence ID" value="CAD77478.1"/>
    <property type="molecule type" value="Genomic_DNA"/>
</dbReference>
<keyword evidence="3" id="KW-1185">Reference proteome</keyword>
<dbReference type="KEGG" id="rba:RB12255"/>
<dbReference type="Proteomes" id="UP000001025">
    <property type="component" value="Chromosome"/>
</dbReference>
<reference evidence="2 3" key="1">
    <citation type="journal article" date="2003" name="Proc. Natl. Acad. Sci. U.S.A.">
        <title>Complete genome sequence of the marine planctomycete Pirellula sp. strain 1.</title>
        <authorList>
            <person name="Gloeckner F.O."/>
            <person name="Kube M."/>
            <person name="Bauer M."/>
            <person name="Teeling H."/>
            <person name="Lombardot T."/>
            <person name="Ludwig W."/>
            <person name="Gade D."/>
            <person name="Beck A."/>
            <person name="Borzym K."/>
            <person name="Heitmann K."/>
            <person name="Rabus R."/>
            <person name="Schlesner H."/>
            <person name="Amann R."/>
            <person name="Reinhardt R."/>
        </authorList>
    </citation>
    <scope>NUCLEOTIDE SEQUENCE [LARGE SCALE GENOMIC DNA]</scope>
    <source>
        <strain evidence="3">DSM 10527 / NCIMB 13988 / SH1</strain>
    </source>
</reference>
<evidence type="ECO:0000313" key="3">
    <source>
        <dbReference type="Proteomes" id="UP000001025"/>
    </source>
</evidence>
<protein>
    <submittedName>
        <fullName evidence="2">Uncharacterized protein</fullName>
    </submittedName>
</protein>
<gene>
    <name evidence="2" type="ordered locus">RB12255</name>
</gene>
<proteinExistence type="predicted"/>
<evidence type="ECO:0000256" key="1">
    <source>
        <dbReference type="SAM" id="MobiDB-lite"/>
    </source>
</evidence>
<dbReference type="STRING" id="243090.RB12255"/>
<organism evidence="2 3">
    <name type="scientific">Rhodopirellula baltica (strain DSM 10527 / NCIMB 13988 / SH1)</name>
    <dbReference type="NCBI Taxonomy" id="243090"/>
    <lineage>
        <taxon>Bacteria</taxon>
        <taxon>Pseudomonadati</taxon>
        <taxon>Planctomycetota</taxon>
        <taxon>Planctomycetia</taxon>
        <taxon>Pirellulales</taxon>
        <taxon>Pirellulaceae</taxon>
        <taxon>Rhodopirellula</taxon>
    </lineage>
</organism>
<dbReference type="InParanoid" id="Q7UIY4"/>
<dbReference type="EnsemblBacteria" id="CAD77478">
    <property type="protein sequence ID" value="CAD77478"/>
    <property type="gene ID" value="RB12255"/>
</dbReference>
<name>Q7UIY4_RHOBA</name>
<evidence type="ECO:0000313" key="2">
    <source>
        <dbReference type="EMBL" id="CAD77478.1"/>
    </source>
</evidence>